<dbReference type="OrthoDB" id="730111at2759"/>
<evidence type="ECO:0000313" key="2">
    <source>
        <dbReference type="EMBL" id="KAB1206952.1"/>
    </source>
</evidence>
<dbReference type="PANTHER" id="PTHR38530">
    <property type="entry name" value="OS06G0468300 PROTEIN"/>
    <property type="match status" value="1"/>
</dbReference>
<keyword evidence="3" id="KW-1185">Reference proteome</keyword>
<evidence type="ECO:0000313" key="3">
    <source>
        <dbReference type="Proteomes" id="UP000516437"/>
    </source>
</evidence>
<sequence>MKIKKQQQQSQRKTKAHLSSSSSSSSSSSAHPVLKRLFSGSPKPSNEPARSSSGSRSRSLSPTLSDCPRPSLKKTRDLPDMSQCHCCGFRIDTANGKQRLHNMYSEWRIVLLCKKCTVRVESSEICSYCFRETLAAECLCCGECKHSIHRDCFLKYRSVAPWSYSCSGEDFSVCVDCWVPRPIAVSRAVSRSMKIRRQDKSGEKSRDSGVLDGVKSLEDVAQDANCVAEKKIEAAAKAREEAMRKAIVARRMVELATNALDFVARKDESGEKGEVIDDAELAFQLNRAMNGSPRIWNLGEGKGDSLVRGSPFGEPSLHGKLEPEKHAVEPLVCIRSLKDDSLIDEDCLKPDGKIKMRIGDKDAECRVKRDAEDLSGKMQELGSCSIKWIDVNGDENCMDSANRPCHKRNEPAMPKDERCVGKPDGYLLKYCRRNVRS</sequence>
<dbReference type="AlphaFoldDB" id="A0A6A1V2L6"/>
<protein>
    <submittedName>
        <fullName evidence="2">Uncharacterized protein</fullName>
    </submittedName>
</protein>
<feature type="region of interest" description="Disordered" evidence="1">
    <location>
        <begin position="1"/>
        <end position="76"/>
    </location>
</feature>
<proteinExistence type="predicted"/>
<gene>
    <name evidence="2" type="ORF">CJ030_MR7G008132</name>
</gene>
<name>A0A6A1V2L6_9ROSI</name>
<feature type="compositionally biased region" description="Low complexity" evidence="1">
    <location>
        <begin position="50"/>
        <end position="61"/>
    </location>
</feature>
<feature type="compositionally biased region" description="Low complexity" evidence="1">
    <location>
        <begin position="1"/>
        <end position="11"/>
    </location>
</feature>
<organism evidence="2 3">
    <name type="scientific">Morella rubra</name>
    <name type="common">Chinese bayberry</name>
    <dbReference type="NCBI Taxonomy" id="262757"/>
    <lineage>
        <taxon>Eukaryota</taxon>
        <taxon>Viridiplantae</taxon>
        <taxon>Streptophyta</taxon>
        <taxon>Embryophyta</taxon>
        <taxon>Tracheophyta</taxon>
        <taxon>Spermatophyta</taxon>
        <taxon>Magnoliopsida</taxon>
        <taxon>eudicotyledons</taxon>
        <taxon>Gunneridae</taxon>
        <taxon>Pentapetalae</taxon>
        <taxon>rosids</taxon>
        <taxon>fabids</taxon>
        <taxon>Fagales</taxon>
        <taxon>Myricaceae</taxon>
        <taxon>Morella</taxon>
    </lineage>
</organism>
<dbReference type="EMBL" id="RXIC02000025">
    <property type="protein sequence ID" value="KAB1206952.1"/>
    <property type="molecule type" value="Genomic_DNA"/>
</dbReference>
<comment type="caution">
    <text evidence="2">The sequence shown here is derived from an EMBL/GenBank/DDBJ whole genome shotgun (WGS) entry which is preliminary data.</text>
</comment>
<accession>A0A6A1V2L6</accession>
<feature type="compositionally biased region" description="Low complexity" evidence="1">
    <location>
        <begin position="19"/>
        <end position="29"/>
    </location>
</feature>
<dbReference type="Proteomes" id="UP000516437">
    <property type="component" value="Chromosome 7"/>
</dbReference>
<reference evidence="2 3" key="1">
    <citation type="journal article" date="2019" name="Plant Biotechnol. J.">
        <title>The red bayberry genome and genetic basis of sex determination.</title>
        <authorList>
            <person name="Jia H.M."/>
            <person name="Jia H.J."/>
            <person name="Cai Q.L."/>
            <person name="Wang Y."/>
            <person name="Zhao H.B."/>
            <person name="Yang W.F."/>
            <person name="Wang G.Y."/>
            <person name="Li Y.H."/>
            <person name="Zhan D.L."/>
            <person name="Shen Y.T."/>
            <person name="Niu Q.F."/>
            <person name="Chang L."/>
            <person name="Qiu J."/>
            <person name="Zhao L."/>
            <person name="Xie H.B."/>
            <person name="Fu W.Y."/>
            <person name="Jin J."/>
            <person name="Li X.W."/>
            <person name="Jiao Y."/>
            <person name="Zhou C.C."/>
            <person name="Tu T."/>
            <person name="Chai C.Y."/>
            <person name="Gao J.L."/>
            <person name="Fan L.J."/>
            <person name="van de Weg E."/>
            <person name="Wang J.Y."/>
            <person name="Gao Z.S."/>
        </authorList>
    </citation>
    <scope>NUCLEOTIDE SEQUENCE [LARGE SCALE GENOMIC DNA]</scope>
    <source>
        <tissue evidence="2">Leaves</tissue>
    </source>
</reference>
<evidence type="ECO:0000256" key="1">
    <source>
        <dbReference type="SAM" id="MobiDB-lite"/>
    </source>
</evidence>